<protein>
    <recommendedName>
        <fullName evidence="3">Type IV secretion protein Rhs</fullName>
    </recommendedName>
</protein>
<gene>
    <name evidence="1" type="ORF">GCM10010913_44690</name>
</gene>
<sequence>MTTCECINSMWFFFLDRITYPNRTSQRIQQNEFGEIIGLTHQTNGMAGYEELHKYDGLGNIVEINRTRGNQSSNERFSYDGLNRLVQEDIEPEQIKYVYDERGNRQQRSTTFDEDQPTTKQTHYSYNAANMLNRFSDKEEGTEYFGT</sequence>
<reference evidence="2" key="1">
    <citation type="journal article" date="2019" name="Int. J. Syst. Evol. Microbiol.">
        <title>The Global Catalogue of Microorganisms (GCM) 10K type strain sequencing project: providing services to taxonomists for standard genome sequencing and annotation.</title>
        <authorList>
            <consortium name="The Broad Institute Genomics Platform"/>
            <consortium name="The Broad Institute Genome Sequencing Center for Infectious Disease"/>
            <person name="Wu L."/>
            <person name="Ma J."/>
        </authorList>
    </citation>
    <scope>NUCLEOTIDE SEQUENCE [LARGE SCALE GENOMIC DNA]</scope>
    <source>
        <strain evidence="2">CGMCC 1.15420</strain>
    </source>
</reference>
<keyword evidence="2" id="KW-1185">Reference proteome</keyword>
<organism evidence="1 2">
    <name type="scientific">Paenibacillus aceti</name>
    <dbReference type="NCBI Taxonomy" id="1820010"/>
    <lineage>
        <taxon>Bacteria</taxon>
        <taxon>Bacillati</taxon>
        <taxon>Bacillota</taxon>
        <taxon>Bacilli</taxon>
        <taxon>Bacillales</taxon>
        <taxon>Paenibacillaceae</taxon>
        <taxon>Paenibacillus</taxon>
    </lineage>
</organism>
<evidence type="ECO:0000313" key="2">
    <source>
        <dbReference type="Proteomes" id="UP000608420"/>
    </source>
</evidence>
<comment type="caution">
    <text evidence="1">The sequence shown here is derived from an EMBL/GenBank/DDBJ whole genome shotgun (WGS) entry which is preliminary data.</text>
</comment>
<proteinExistence type="predicted"/>
<dbReference type="Gene3D" id="2.180.10.10">
    <property type="entry name" value="RHS repeat-associated core"/>
    <property type="match status" value="1"/>
</dbReference>
<dbReference type="EMBL" id="BMIW01000049">
    <property type="protein sequence ID" value="GGG17649.1"/>
    <property type="molecule type" value="Genomic_DNA"/>
</dbReference>
<evidence type="ECO:0008006" key="3">
    <source>
        <dbReference type="Google" id="ProtNLM"/>
    </source>
</evidence>
<evidence type="ECO:0000313" key="1">
    <source>
        <dbReference type="EMBL" id="GGG17649.1"/>
    </source>
</evidence>
<accession>A0ABQ1W885</accession>
<dbReference type="Proteomes" id="UP000608420">
    <property type="component" value="Unassembled WGS sequence"/>
</dbReference>
<name>A0ABQ1W885_9BACL</name>